<evidence type="ECO:0000313" key="6">
    <source>
        <dbReference type="Proteomes" id="UP000238157"/>
    </source>
</evidence>
<dbReference type="InterPro" id="IPR017871">
    <property type="entry name" value="ABC_transporter-like_CS"/>
</dbReference>
<dbReference type="GO" id="GO:0005524">
    <property type="term" value="F:ATP binding"/>
    <property type="evidence" value="ECO:0007669"/>
    <property type="project" value="UniProtKB-KW"/>
</dbReference>
<dbReference type="EMBL" id="PVTR01000013">
    <property type="protein sequence ID" value="PRY85295.1"/>
    <property type="molecule type" value="Genomic_DNA"/>
</dbReference>
<dbReference type="PROSITE" id="PS00211">
    <property type="entry name" value="ABC_TRANSPORTER_1"/>
    <property type="match status" value="1"/>
</dbReference>
<evidence type="ECO:0000259" key="4">
    <source>
        <dbReference type="PROSITE" id="PS50893"/>
    </source>
</evidence>
<dbReference type="RefSeq" id="WP_106135116.1">
    <property type="nucleotide sequence ID" value="NZ_PVTR01000013.1"/>
</dbReference>
<comment type="caution">
    <text evidence="5">The sequence shown here is derived from an EMBL/GenBank/DDBJ whole genome shotgun (WGS) entry which is preliminary data.</text>
</comment>
<keyword evidence="2" id="KW-0547">Nucleotide-binding</keyword>
<accession>A0A2T0WF59</accession>
<dbReference type="OrthoDB" id="9808363at2"/>
<evidence type="ECO:0000256" key="3">
    <source>
        <dbReference type="ARBA" id="ARBA00022840"/>
    </source>
</evidence>
<dbReference type="InterPro" id="IPR003439">
    <property type="entry name" value="ABC_transporter-like_ATP-bd"/>
</dbReference>
<dbReference type="AlphaFoldDB" id="A0A2T0WF59"/>
<dbReference type="GO" id="GO:0016887">
    <property type="term" value="F:ATP hydrolysis activity"/>
    <property type="evidence" value="ECO:0007669"/>
    <property type="project" value="InterPro"/>
</dbReference>
<keyword evidence="1" id="KW-0813">Transport</keyword>
<evidence type="ECO:0000256" key="1">
    <source>
        <dbReference type="ARBA" id="ARBA00022448"/>
    </source>
</evidence>
<dbReference type="InterPro" id="IPR051782">
    <property type="entry name" value="ABC_Transporter_VariousFunc"/>
</dbReference>
<reference evidence="5 6" key="1">
    <citation type="submission" date="2018-03" db="EMBL/GenBank/DDBJ databases">
        <title>Genomic Encyclopedia of Archaeal and Bacterial Type Strains, Phase II (KMG-II): from individual species to whole genera.</title>
        <authorList>
            <person name="Goeker M."/>
        </authorList>
    </citation>
    <scope>NUCLEOTIDE SEQUENCE [LARGE SCALE GENOMIC DNA]</scope>
    <source>
        <strain evidence="5 6">DSM 27929</strain>
    </source>
</reference>
<feature type="domain" description="ABC transporter" evidence="4">
    <location>
        <begin position="4"/>
        <end position="211"/>
    </location>
</feature>
<dbReference type="InterPro" id="IPR003593">
    <property type="entry name" value="AAA+_ATPase"/>
</dbReference>
<sequence>MLTLDFINAGKRFQYDWIYKNLSQQIPAGSKCVITGSNGSGKSTLLKGISGIQPLTEGSIRYTYQDKNISEGDIYKHLVISAPYLELPEEFSLLELLQFHFKFKNPISGVSFEDMMEIMYLENQQNKSISQFSSGMKQRLKIGLCVFSDVPLILFDEPTSNLDQKGVEWYLKMVEKYCEEKTVIICSNEPKEYVFCSDKIHIEDYKLKSRL</sequence>
<dbReference type="PANTHER" id="PTHR42939">
    <property type="entry name" value="ABC TRANSPORTER ATP-BINDING PROTEIN ALBC-RELATED"/>
    <property type="match status" value="1"/>
</dbReference>
<protein>
    <submittedName>
        <fullName evidence="5">ABC-type multidrug transport system ATPase subunit</fullName>
    </submittedName>
</protein>
<dbReference type="PROSITE" id="PS50893">
    <property type="entry name" value="ABC_TRANSPORTER_2"/>
    <property type="match status" value="1"/>
</dbReference>
<evidence type="ECO:0000256" key="2">
    <source>
        <dbReference type="ARBA" id="ARBA00022741"/>
    </source>
</evidence>
<dbReference type="SMART" id="SM00382">
    <property type="entry name" value="AAA"/>
    <property type="match status" value="1"/>
</dbReference>
<name>A0A2T0WF59_9BACT</name>
<dbReference type="Pfam" id="PF00005">
    <property type="entry name" value="ABC_tran"/>
    <property type="match status" value="1"/>
</dbReference>
<keyword evidence="3" id="KW-0067">ATP-binding</keyword>
<proteinExistence type="predicted"/>
<gene>
    <name evidence="5" type="ORF">CLW00_11343</name>
</gene>
<dbReference type="PANTHER" id="PTHR42939:SF1">
    <property type="entry name" value="ABC TRANSPORTER ATP-BINDING PROTEIN ALBC-RELATED"/>
    <property type="match status" value="1"/>
</dbReference>
<evidence type="ECO:0000313" key="5">
    <source>
        <dbReference type="EMBL" id="PRY85295.1"/>
    </source>
</evidence>
<dbReference type="InterPro" id="IPR027417">
    <property type="entry name" value="P-loop_NTPase"/>
</dbReference>
<dbReference type="Proteomes" id="UP000238157">
    <property type="component" value="Unassembled WGS sequence"/>
</dbReference>
<dbReference type="Gene3D" id="3.40.50.300">
    <property type="entry name" value="P-loop containing nucleotide triphosphate hydrolases"/>
    <property type="match status" value="1"/>
</dbReference>
<dbReference type="SUPFAM" id="SSF52540">
    <property type="entry name" value="P-loop containing nucleoside triphosphate hydrolases"/>
    <property type="match status" value="1"/>
</dbReference>
<organism evidence="5 6">
    <name type="scientific">Mongoliibacter ruber</name>
    <dbReference type="NCBI Taxonomy" id="1750599"/>
    <lineage>
        <taxon>Bacteria</taxon>
        <taxon>Pseudomonadati</taxon>
        <taxon>Bacteroidota</taxon>
        <taxon>Cytophagia</taxon>
        <taxon>Cytophagales</taxon>
        <taxon>Cyclobacteriaceae</taxon>
        <taxon>Mongoliibacter</taxon>
    </lineage>
</organism>
<keyword evidence="6" id="KW-1185">Reference proteome</keyword>